<keyword evidence="5" id="KW-0378">Hydrolase</keyword>
<feature type="domain" description="Peptidase M13 C-terminal" evidence="8">
    <location>
        <begin position="436"/>
        <end position="527"/>
    </location>
</feature>
<keyword evidence="7" id="KW-0482">Metalloprotease</keyword>
<comment type="similarity">
    <text evidence="2">Belongs to the peptidase M13 family.</text>
</comment>
<dbReference type="EMBL" id="HBFC01019777">
    <property type="protein sequence ID" value="CAD8709159.1"/>
    <property type="molecule type" value="Transcribed_RNA"/>
</dbReference>
<evidence type="ECO:0000256" key="7">
    <source>
        <dbReference type="ARBA" id="ARBA00023049"/>
    </source>
</evidence>
<keyword evidence="6" id="KW-0862">Zinc</keyword>
<accession>A0A7S0X9C9</accession>
<evidence type="ECO:0000259" key="8">
    <source>
        <dbReference type="Pfam" id="PF01431"/>
    </source>
</evidence>
<dbReference type="Gene3D" id="1.10.1380.10">
    <property type="entry name" value="Neutral endopeptidase , domain2"/>
    <property type="match status" value="1"/>
</dbReference>
<keyword evidence="4" id="KW-0479">Metal-binding</keyword>
<dbReference type="PROSITE" id="PS51885">
    <property type="entry name" value="NEPRILYSIN"/>
    <property type="match status" value="1"/>
</dbReference>
<dbReference type="GO" id="GO:0046872">
    <property type="term" value="F:metal ion binding"/>
    <property type="evidence" value="ECO:0007669"/>
    <property type="project" value="UniProtKB-KW"/>
</dbReference>
<evidence type="ECO:0000256" key="2">
    <source>
        <dbReference type="ARBA" id="ARBA00007357"/>
    </source>
</evidence>
<evidence type="ECO:0000313" key="10">
    <source>
        <dbReference type="EMBL" id="CAD8709159.1"/>
    </source>
</evidence>
<gene>
    <name evidence="10" type="ORF">MANT1106_LOCUS11842</name>
</gene>
<keyword evidence="3" id="KW-0645">Protease</keyword>
<dbReference type="Gene3D" id="3.40.390.10">
    <property type="entry name" value="Collagenase (Catalytic Domain)"/>
    <property type="match status" value="1"/>
</dbReference>
<evidence type="ECO:0000256" key="5">
    <source>
        <dbReference type="ARBA" id="ARBA00022801"/>
    </source>
</evidence>
<evidence type="ECO:0000256" key="3">
    <source>
        <dbReference type="ARBA" id="ARBA00022670"/>
    </source>
</evidence>
<dbReference type="GO" id="GO:0016485">
    <property type="term" value="P:protein processing"/>
    <property type="evidence" value="ECO:0007669"/>
    <property type="project" value="TreeGrafter"/>
</dbReference>
<feature type="domain" description="Peptidase M13 N-terminal" evidence="9">
    <location>
        <begin position="5"/>
        <end position="383"/>
    </location>
</feature>
<feature type="domain" description="Peptidase M13 C-terminal" evidence="8">
    <location>
        <begin position="556"/>
        <end position="670"/>
    </location>
</feature>
<evidence type="ECO:0000256" key="4">
    <source>
        <dbReference type="ARBA" id="ARBA00022723"/>
    </source>
</evidence>
<dbReference type="InterPro" id="IPR008753">
    <property type="entry name" value="Peptidase_M13_N"/>
</dbReference>
<dbReference type="GO" id="GO:0004222">
    <property type="term" value="F:metalloendopeptidase activity"/>
    <property type="evidence" value="ECO:0007669"/>
    <property type="project" value="InterPro"/>
</dbReference>
<dbReference type="PANTHER" id="PTHR11733:SF167">
    <property type="entry name" value="FI17812P1-RELATED"/>
    <property type="match status" value="1"/>
</dbReference>
<dbReference type="InterPro" id="IPR042089">
    <property type="entry name" value="Peptidase_M13_dom_2"/>
</dbReference>
<comment type="cofactor">
    <cofactor evidence="1">
        <name>Zn(2+)</name>
        <dbReference type="ChEBI" id="CHEBI:29105"/>
    </cofactor>
</comment>
<dbReference type="GO" id="GO:0005886">
    <property type="term" value="C:plasma membrane"/>
    <property type="evidence" value="ECO:0007669"/>
    <property type="project" value="TreeGrafter"/>
</dbReference>
<dbReference type="InterPro" id="IPR018497">
    <property type="entry name" value="Peptidase_M13_C"/>
</dbReference>
<dbReference type="PANTHER" id="PTHR11733">
    <property type="entry name" value="ZINC METALLOPROTEASE FAMILY M13 NEPRILYSIN-RELATED"/>
    <property type="match status" value="1"/>
</dbReference>
<evidence type="ECO:0000259" key="9">
    <source>
        <dbReference type="Pfam" id="PF05649"/>
    </source>
</evidence>
<dbReference type="PRINTS" id="PR00786">
    <property type="entry name" value="NEPRILYSIN"/>
</dbReference>
<reference evidence="10" key="1">
    <citation type="submission" date="2021-01" db="EMBL/GenBank/DDBJ databases">
        <authorList>
            <person name="Corre E."/>
            <person name="Pelletier E."/>
            <person name="Niang G."/>
            <person name="Scheremetjew M."/>
            <person name="Finn R."/>
            <person name="Kale V."/>
            <person name="Holt S."/>
            <person name="Cochrane G."/>
            <person name="Meng A."/>
            <person name="Brown T."/>
            <person name="Cohen L."/>
        </authorList>
    </citation>
    <scope>NUCLEOTIDE SEQUENCE</scope>
    <source>
        <strain evidence="10">SL-175</strain>
    </source>
</reference>
<dbReference type="CDD" id="cd08662">
    <property type="entry name" value="M13"/>
    <property type="match status" value="1"/>
</dbReference>
<evidence type="ECO:0000256" key="1">
    <source>
        <dbReference type="ARBA" id="ARBA00001947"/>
    </source>
</evidence>
<dbReference type="Pfam" id="PF01431">
    <property type="entry name" value="Peptidase_M13"/>
    <property type="match status" value="2"/>
</dbReference>
<dbReference type="AlphaFoldDB" id="A0A7S0X9C9"/>
<proteinExistence type="inferred from homology"/>
<protein>
    <recommendedName>
        <fullName evidence="11">Peptidase M13 C-terminal domain-containing protein</fullName>
    </recommendedName>
</protein>
<evidence type="ECO:0008006" key="11">
    <source>
        <dbReference type="Google" id="ProtNLM"/>
    </source>
</evidence>
<sequence>MARAQDDLYAHVNAAWLAGNPVPDEYGRWGTFEALADRSLTQTKQVMEDAGGSDKAGAWLVSGMNAHQQNSPAALAPTLALAAALAAASGPGGDPAAAAAALAGLHASGVSCLFGVGDTPDKKNSEWSICGLGQGGTALPDKDYYESTAADRIVIREKYVAHVAQMLQLVGGQYADEAAAAAAACLVLAFETKLASTHLTPVERRDAERTYNKFASIAELPSAWDWSTYFAALGKPNPGQVNVSWPAALEGAVSAVLGPDTDPAAVLAYATFHCACRAADYLGDAFVEEDFAFFGKVLGGQKALKPRWKRVINHANGLIGELVGKKYVEEHFPAEAKGAAVSLVAAVREAVGERLAELPWMSDATRTKALEKMAGFRVKIGYPDEWIDYAQLSLDAEAPYYSNVLAARKFEFARTLARIDAPVDKGMWFMAPQQVNAYYHPMLNEIVFPAAILQPPFFSPDADPAINFGAIGAVIGHEITHGFDDQGRKYDAAGNLNDWWAPEDAEKFVDRAAVMIKQASDTVVHTQDDACEEKAVGPFSLTRPGLRSVASTRCTCRNVNGELTQGENIADLGGLRLAYRAWTKYVPPATSAAPAAAPHGFPPEPEKRFFFSWATVWRQNITAALAAKYIAVDPHAPPEVRVNGTVSNMPEFVSAFGLEHGDGLWRPESERVDIW</sequence>
<organism evidence="10">
    <name type="scientific">Mantoniella antarctica</name>
    <dbReference type="NCBI Taxonomy" id="81844"/>
    <lineage>
        <taxon>Eukaryota</taxon>
        <taxon>Viridiplantae</taxon>
        <taxon>Chlorophyta</taxon>
        <taxon>Mamiellophyceae</taxon>
        <taxon>Mamiellales</taxon>
        <taxon>Mamiellaceae</taxon>
        <taxon>Mantoniella</taxon>
    </lineage>
</organism>
<dbReference type="InterPro" id="IPR024079">
    <property type="entry name" value="MetalloPept_cat_dom_sf"/>
</dbReference>
<dbReference type="InterPro" id="IPR000718">
    <property type="entry name" value="Peptidase_M13"/>
</dbReference>
<evidence type="ECO:0000256" key="6">
    <source>
        <dbReference type="ARBA" id="ARBA00022833"/>
    </source>
</evidence>
<name>A0A7S0X9C9_9CHLO</name>
<dbReference type="SUPFAM" id="SSF55486">
    <property type="entry name" value="Metalloproteases ('zincins'), catalytic domain"/>
    <property type="match status" value="1"/>
</dbReference>
<dbReference type="Pfam" id="PF05649">
    <property type="entry name" value="Peptidase_M13_N"/>
    <property type="match status" value="1"/>
</dbReference>